<dbReference type="GO" id="GO:0004553">
    <property type="term" value="F:hydrolase activity, hydrolyzing O-glycosyl compounds"/>
    <property type="evidence" value="ECO:0007669"/>
    <property type="project" value="InterPro"/>
</dbReference>
<dbReference type="RefSeq" id="WP_106761605.1">
    <property type="nucleotide sequence ID" value="NZ_PXNP01000020.1"/>
</dbReference>
<keyword evidence="1" id="KW-0732">Signal</keyword>
<sequence>MARVSFVSIHSFRLLGLALAALSLQVAAAPCNPDNAQWNPNQVYPEGAVIFHQGSWYESRELHQGLDPGITFDWKQLDAAPDCANRPTAVDTRPATTSASNTDNLIASRTNPICEKPDQWLFAKRYSAGSEASHGGKVWRATQSTRGDMPGQSSPERWELVTDHCALGA</sequence>
<comment type="caution">
    <text evidence="2">The sequence shown here is derived from an EMBL/GenBank/DDBJ whole genome shotgun (WGS) entry which is preliminary data.</text>
</comment>
<organism evidence="2 3">
    <name type="scientific">Marinobacter fuscus</name>
    <dbReference type="NCBI Taxonomy" id="2109942"/>
    <lineage>
        <taxon>Bacteria</taxon>
        <taxon>Pseudomonadati</taxon>
        <taxon>Pseudomonadota</taxon>
        <taxon>Gammaproteobacteria</taxon>
        <taxon>Pseudomonadales</taxon>
        <taxon>Marinobacteraceae</taxon>
        <taxon>Marinobacter</taxon>
    </lineage>
</organism>
<proteinExistence type="predicted"/>
<evidence type="ECO:0000313" key="3">
    <source>
        <dbReference type="Proteomes" id="UP000239866"/>
    </source>
</evidence>
<dbReference type="SUPFAM" id="SSF51055">
    <property type="entry name" value="Carbohydrate binding domain"/>
    <property type="match status" value="2"/>
</dbReference>
<feature type="signal peptide" evidence="1">
    <location>
        <begin position="1"/>
        <end position="28"/>
    </location>
</feature>
<keyword evidence="3" id="KW-1185">Reference proteome</keyword>
<reference evidence="2 3" key="1">
    <citation type="submission" date="2018-03" db="EMBL/GenBank/DDBJ databases">
        <title>Marinobacter brunus sp. nov., a marine bacterium of Gamma-proteobacteria isolated from the surface seawater of the South China Sea.</title>
        <authorList>
            <person name="Cheng H."/>
            <person name="Wu Y.-H."/>
            <person name="Xamxidin M."/>
            <person name="Xu X.-W."/>
        </authorList>
    </citation>
    <scope>NUCLEOTIDE SEQUENCE [LARGE SCALE GENOMIC DNA]</scope>
    <source>
        <strain evidence="2 3">NH169-3</strain>
    </source>
</reference>
<dbReference type="Proteomes" id="UP000239866">
    <property type="component" value="Unassembled WGS sequence"/>
</dbReference>
<protein>
    <submittedName>
        <fullName evidence="2">Carbohydrate-binding protein</fullName>
    </submittedName>
</protein>
<accession>A0A2T1KP55</accession>
<dbReference type="EMBL" id="PXNP01000020">
    <property type="protein sequence ID" value="PSF11818.1"/>
    <property type="molecule type" value="Genomic_DNA"/>
</dbReference>
<dbReference type="GO" id="GO:0005975">
    <property type="term" value="P:carbohydrate metabolic process"/>
    <property type="evidence" value="ECO:0007669"/>
    <property type="project" value="InterPro"/>
</dbReference>
<dbReference type="InterPro" id="IPR036573">
    <property type="entry name" value="CBM_sf_5/12"/>
</dbReference>
<evidence type="ECO:0000256" key="1">
    <source>
        <dbReference type="SAM" id="SignalP"/>
    </source>
</evidence>
<dbReference type="AlphaFoldDB" id="A0A2T1KP55"/>
<feature type="chain" id="PRO_5015600467" evidence="1">
    <location>
        <begin position="29"/>
        <end position="169"/>
    </location>
</feature>
<dbReference type="GO" id="GO:0030246">
    <property type="term" value="F:carbohydrate binding"/>
    <property type="evidence" value="ECO:0007669"/>
    <property type="project" value="InterPro"/>
</dbReference>
<evidence type="ECO:0000313" key="2">
    <source>
        <dbReference type="EMBL" id="PSF11818.1"/>
    </source>
</evidence>
<gene>
    <name evidence="2" type="ORF">C7H09_05495</name>
</gene>
<dbReference type="GO" id="GO:0005576">
    <property type="term" value="C:extracellular region"/>
    <property type="evidence" value="ECO:0007669"/>
    <property type="project" value="InterPro"/>
</dbReference>
<dbReference type="Gene3D" id="2.10.10.20">
    <property type="entry name" value="Carbohydrate-binding module superfamily 5/12"/>
    <property type="match status" value="2"/>
</dbReference>
<name>A0A2T1KP55_9GAMM</name>
<dbReference type="OrthoDB" id="6367814at2"/>